<dbReference type="Proteomes" id="UP001054945">
    <property type="component" value="Unassembled WGS sequence"/>
</dbReference>
<evidence type="ECO:0000313" key="2">
    <source>
        <dbReference type="Proteomes" id="UP001054945"/>
    </source>
</evidence>
<proteinExistence type="predicted"/>
<accession>A0AAV4VKV6</accession>
<dbReference type="AlphaFoldDB" id="A0AAV4VKV6"/>
<sequence>MATCVRDENFPAELLVSRKEVTFWRREEKKETTSACFADRWLRASTPQAAEKHKNFATVATFKKQEERFAEGISEFRSRATCVRDENFPAELLVSRKEVTFRRREEKKGNNFCVFC</sequence>
<reference evidence="1 2" key="1">
    <citation type="submission" date="2021-06" db="EMBL/GenBank/DDBJ databases">
        <title>Caerostris extrusa draft genome.</title>
        <authorList>
            <person name="Kono N."/>
            <person name="Arakawa K."/>
        </authorList>
    </citation>
    <scope>NUCLEOTIDE SEQUENCE [LARGE SCALE GENOMIC DNA]</scope>
</reference>
<evidence type="ECO:0000313" key="1">
    <source>
        <dbReference type="EMBL" id="GIY70454.1"/>
    </source>
</evidence>
<organism evidence="1 2">
    <name type="scientific">Caerostris extrusa</name>
    <name type="common">Bark spider</name>
    <name type="synonym">Caerostris bankana</name>
    <dbReference type="NCBI Taxonomy" id="172846"/>
    <lineage>
        <taxon>Eukaryota</taxon>
        <taxon>Metazoa</taxon>
        <taxon>Ecdysozoa</taxon>
        <taxon>Arthropoda</taxon>
        <taxon>Chelicerata</taxon>
        <taxon>Arachnida</taxon>
        <taxon>Araneae</taxon>
        <taxon>Araneomorphae</taxon>
        <taxon>Entelegynae</taxon>
        <taxon>Araneoidea</taxon>
        <taxon>Araneidae</taxon>
        <taxon>Caerostris</taxon>
    </lineage>
</organism>
<gene>
    <name evidence="1" type="ORF">CEXT_196231</name>
</gene>
<comment type="caution">
    <text evidence="1">The sequence shown here is derived from an EMBL/GenBank/DDBJ whole genome shotgun (WGS) entry which is preliminary data.</text>
</comment>
<protein>
    <submittedName>
        <fullName evidence="1">Uncharacterized protein</fullName>
    </submittedName>
</protein>
<name>A0AAV4VKV6_CAEEX</name>
<keyword evidence="2" id="KW-1185">Reference proteome</keyword>
<dbReference type="EMBL" id="BPLR01014669">
    <property type="protein sequence ID" value="GIY70454.1"/>
    <property type="molecule type" value="Genomic_DNA"/>
</dbReference>